<evidence type="ECO:0000256" key="1">
    <source>
        <dbReference type="SAM" id="MobiDB-lite"/>
    </source>
</evidence>
<accession>A0A5C6MK26</accession>
<feature type="compositionally biased region" description="Basic and acidic residues" evidence="1">
    <location>
        <begin position="41"/>
        <end position="50"/>
    </location>
</feature>
<dbReference type="GO" id="GO:0014808">
    <property type="term" value="P:release of sequestered calcium ion into cytosol by sarcoplasmic reticulum"/>
    <property type="evidence" value="ECO:0007669"/>
    <property type="project" value="TreeGrafter"/>
</dbReference>
<feature type="domain" description="SPRY" evidence="2">
    <location>
        <begin position="557"/>
        <end position="710"/>
    </location>
</feature>
<feature type="domain" description="SPRY" evidence="2">
    <location>
        <begin position="84"/>
        <end position="366"/>
    </location>
</feature>
<keyword evidence="4" id="KW-1185">Reference proteome</keyword>
<evidence type="ECO:0000313" key="4">
    <source>
        <dbReference type="Proteomes" id="UP000324091"/>
    </source>
</evidence>
<feature type="non-terminal residue" evidence="3">
    <location>
        <position position="1"/>
    </location>
</feature>
<proteinExistence type="predicted"/>
<dbReference type="PANTHER" id="PTHR46399">
    <property type="entry name" value="B30.2/SPRY DOMAIN-CONTAINING PROTEIN"/>
    <property type="match status" value="1"/>
</dbReference>
<dbReference type="GO" id="GO:0005790">
    <property type="term" value="C:smooth endoplasmic reticulum"/>
    <property type="evidence" value="ECO:0007669"/>
    <property type="project" value="TreeGrafter"/>
</dbReference>
<feature type="region of interest" description="Disordered" evidence="1">
    <location>
        <begin position="1"/>
        <end position="50"/>
    </location>
</feature>
<sequence>LVRAAPSRTRWRRNPFRQRGVGGAVRCGAEGAPAAPDGAEMESKAEGKGSECVRVTEVSGENENVEMVVEVTGESGEAGKEMDPTGVAFEVLGGLGETGDGMSEISELGEAGETGDMGQTGKQGVAVGDVGQETGERGAPGKMAGELGEGGMTTAPAKRRRKQKNGMNDGGDRKAGRLEDAAAATDTSDQEYTSDASELSNTVADSERDDLYPQSMIKNFLTKTKGMRGPDLGIYFPDKPLFIQSAGHWIKHRATSDLTDPEIFRLKKHMGKARKQLRTVQQEHQLAQWYHQGADPLGRPWQKGDVVGCLVDMDECTMMITLNGELLFDGRGSELAAKDFEISDGLLPVVSVGVNQVGRLNFGRCVASLQYFTVYGQQEGYHPFAANMARDPALWISWQQPQFSSIMPDHPNVQVTRVNGSVESLSSLRVSQRLCAHHNGGSEISFFRLSMHIECASVLVSPVGGVLPIASNSLSPGRKELEEVDSDFEVLRKSALTFAGSRDELNHKDHNQEKTSRLKHRFMLKRSKPGLVSSNSSARLLEDVVVDKDNYEQLIHSSRYYYSVRVLPGQEPFNVWVGWVTSNFHQHEATFDPDNVHTVTVTLGDESGKVRESSASCGTLMTFFHSVKRSVCYMVCAGEATGLSQSRRSSGLEIGCLIDTDTGLLTFTSNGVEMSTFFQNAMPLSAGLLRSQRCNTAPHCPPRIQVQQLKPVSWTRLPSQAVKVNVDQPDVYRGWRIQCSEALQAMNLQIPDENR</sequence>
<dbReference type="PANTHER" id="PTHR46399:SF7">
    <property type="entry name" value="RYANODINE RECEPTOR 2"/>
    <property type="match status" value="1"/>
</dbReference>
<dbReference type="GO" id="GO:0033017">
    <property type="term" value="C:sarcoplasmic reticulum membrane"/>
    <property type="evidence" value="ECO:0007669"/>
    <property type="project" value="TreeGrafter"/>
</dbReference>
<dbReference type="AlphaFoldDB" id="A0A5C6MK26"/>
<name>A0A5C6MK26_9TELE</name>
<feature type="compositionally biased region" description="Polar residues" evidence="1">
    <location>
        <begin position="185"/>
        <end position="204"/>
    </location>
</feature>
<dbReference type="InterPro" id="IPR015925">
    <property type="entry name" value="Ryanodine_IP3_receptor"/>
</dbReference>
<dbReference type="Proteomes" id="UP000324091">
    <property type="component" value="Unassembled WGS sequence"/>
</dbReference>
<dbReference type="GO" id="GO:0042383">
    <property type="term" value="C:sarcolemma"/>
    <property type="evidence" value="ECO:0007669"/>
    <property type="project" value="TreeGrafter"/>
</dbReference>
<evidence type="ECO:0000259" key="2">
    <source>
        <dbReference type="SMART" id="SM00449"/>
    </source>
</evidence>
<feature type="compositionally biased region" description="Basic and acidic residues" evidence="1">
    <location>
        <begin position="170"/>
        <end position="180"/>
    </location>
</feature>
<protein>
    <submittedName>
        <fullName evidence="3">Ryanodine receptor 2</fullName>
    </submittedName>
</protein>
<dbReference type="GO" id="GO:0030018">
    <property type="term" value="C:Z disc"/>
    <property type="evidence" value="ECO:0007669"/>
    <property type="project" value="TreeGrafter"/>
</dbReference>
<dbReference type="GO" id="GO:0005219">
    <property type="term" value="F:ryanodine-sensitive calcium-release channel activity"/>
    <property type="evidence" value="ECO:0007669"/>
    <property type="project" value="TreeGrafter"/>
</dbReference>
<evidence type="ECO:0000313" key="3">
    <source>
        <dbReference type="EMBL" id="TWW53717.1"/>
    </source>
</evidence>
<dbReference type="InterPro" id="IPR003877">
    <property type="entry name" value="SPRY_dom"/>
</dbReference>
<comment type="caution">
    <text evidence="3">The sequence shown here is derived from an EMBL/GenBank/DDBJ whole genome shotgun (WGS) entry which is preliminary data.</text>
</comment>
<dbReference type="Pfam" id="PF00622">
    <property type="entry name" value="SPRY"/>
    <property type="match status" value="2"/>
</dbReference>
<reference evidence="3 4" key="1">
    <citation type="submission" date="2019-04" db="EMBL/GenBank/DDBJ databases">
        <title>Chromosome genome assembly for Takifugu flavidus.</title>
        <authorList>
            <person name="Xiao S."/>
        </authorList>
    </citation>
    <scope>NUCLEOTIDE SEQUENCE [LARGE SCALE GENOMIC DNA]</scope>
    <source>
        <strain evidence="3">HTHZ2018</strain>
        <tissue evidence="3">Muscle</tissue>
    </source>
</reference>
<dbReference type="GO" id="GO:0006941">
    <property type="term" value="P:striated muscle contraction"/>
    <property type="evidence" value="ECO:0007669"/>
    <property type="project" value="TreeGrafter"/>
</dbReference>
<dbReference type="EMBL" id="RHFK02000569">
    <property type="protein sequence ID" value="TWW53717.1"/>
    <property type="molecule type" value="Genomic_DNA"/>
</dbReference>
<gene>
    <name evidence="3" type="ORF">D4764_0013250</name>
</gene>
<feature type="compositionally biased region" description="Low complexity" evidence="1">
    <location>
        <begin position="28"/>
        <end position="38"/>
    </location>
</feature>
<keyword evidence="3" id="KW-0675">Receptor</keyword>
<dbReference type="Gene3D" id="2.60.120.920">
    <property type="match status" value="2"/>
</dbReference>
<feature type="region of interest" description="Disordered" evidence="1">
    <location>
        <begin position="130"/>
        <end position="207"/>
    </location>
</feature>
<dbReference type="InterPro" id="IPR043136">
    <property type="entry name" value="B30.2/SPRY_sf"/>
</dbReference>
<dbReference type="SMART" id="SM00449">
    <property type="entry name" value="SPRY"/>
    <property type="match status" value="2"/>
</dbReference>
<dbReference type="GO" id="GO:0034704">
    <property type="term" value="C:calcium channel complex"/>
    <property type="evidence" value="ECO:0007669"/>
    <property type="project" value="TreeGrafter"/>
</dbReference>
<organism evidence="3 4">
    <name type="scientific">Takifugu flavidus</name>
    <name type="common">sansaifugu</name>
    <dbReference type="NCBI Taxonomy" id="433684"/>
    <lineage>
        <taxon>Eukaryota</taxon>
        <taxon>Metazoa</taxon>
        <taxon>Chordata</taxon>
        <taxon>Craniata</taxon>
        <taxon>Vertebrata</taxon>
        <taxon>Euteleostomi</taxon>
        <taxon>Actinopterygii</taxon>
        <taxon>Neopterygii</taxon>
        <taxon>Teleostei</taxon>
        <taxon>Neoteleostei</taxon>
        <taxon>Acanthomorphata</taxon>
        <taxon>Eupercaria</taxon>
        <taxon>Tetraodontiformes</taxon>
        <taxon>Tetradontoidea</taxon>
        <taxon>Tetraodontidae</taxon>
        <taxon>Takifugu</taxon>
    </lineage>
</organism>